<dbReference type="Gene3D" id="3.40.50.720">
    <property type="entry name" value="NAD(P)-binding Rossmann-like Domain"/>
    <property type="match status" value="1"/>
</dbReference>
<dbReference type="Proteomes" id="UP001197247">
    <property type="component" value="Unassembled WGS sequence"/>
</dbReference>
<evidence type="ECO:0000313" key="2">
    <source>
        <dbReference type="EMBL" id="MBT0770791.1"/>
    </source>
</evidence>
<organism evidence="2 3">
    <name type="scientific">Kineosporia corallincola</name>
    <dbReference type="NCBI Taxonomy" id="2835133"/>
    <lineage>
        <taxon>Bacteria</taxon>
        <taxon>Bacillati</taxon>
        <taxon>Actinomycetota</taxon>
        <taxon>Actinomycetes</taxon>
        <taxon>Kineosporiales</taxon>
        <taxon>Kineosporiaceae</taxon>
        <taxon>Kineosporia</taxon>
    </lineage>
</organism>
<gene>
    <name evidence="2" type="ORF">KIH74_17745</name>
</gene>
<protein>
    <submittedName>
        <fullName evidence="2">SDR family oxidoreductase</fullName>
    </submittedName>
</protein>
<proteinExistence type="predicted"/>
<dbReference type="SUPFAM" id="SSF51735">
    <property type="entry name" value="NAD(P)-binding Rossmann-fold domains"/>
    <property type="match status" value="1"/>
</dbReference>
<dbReference type="InterPro" id="IPR036291">
    <property type="entry name" value="NAD(P)-bd_dom_sf"/>
</dbReference>
<dbReference type="RefSeq" id="WP_214157091.1">
    <property type="nucleotide sequence ID" value="NZ_JAHBAY010000007.1"/>
</dbReference>
<name>A0ABS5TI63_9ACTN</name>
<evidence type="ECO:0000256" key="1">
    <source>
        <dbReference type="SAM" id="MobiDB-lite"/>
    </source>
</evidence>
<dbReference type="EMBL" id="JAHBAY010000007">
    <property type="protein sequence ID" value="MBT0770791.1"/>
    <property type="molecule type" value="Genomic_DNA"/>
</dbReference>
<sequence length="183" mass="18897">MRDLTGITVLVTGVTRGFGRAAGEALSLAGATVVGVSDDPGAWAARLSAAFGETFVPVRLSVEGAATQVEGAATQDSAAHLLLRHRPRALVLAPAEAGAWARHLPPGLDPLIVTVSTAPPPRRASPRRRHVQVPATAATTTAQTAETTRRIPPALLTALRPALAEIDVGRAVCRVIGRHLSAP</sequence>
<feature type="region of interest" description="Disordered" evidence="1">
    <location>
        <begin position="119"/>
        <end position="146"/>
    </location>
</feature>
<comment type="caution">
    <text evidence="2">The sequence shown here is derived from an EMBL/GenBank/DDBJ whole genome shotgun (WGS) entry which is preliminary data.</text>
</comment>
<keyword evidence="3" id="KW-1185">Reference proteome</keyword>
<evidence type="ECO:0000313" key="3">
    <source>
        <dbReference type="Proteomes" id="UP001197247"/>
    </source>
</evidence>
<reference evidence="2 3" key="1">
    <citation type="submission" date="2021-05" db="EMBL/GenBank/DDBJ databases">
        <title>Kineosporia and Streptomyces sp. nov. two new marine actinobacteria isolated from Coral.</title>
        <authorList>
            <person name="Buangrab K."/>
            <person name="Sutthacheep M."/>
            <person name="Yeemin T."/>
            <person name="Harunari E."/>
            <person name="Igarashi Y."/>
            <person name="Kanchanasin P."/>
            <person name="Tanasupawat S."/>
            <person name="Phongsopitanun W."/>
        </authorList>
    </citation>
    <scope>NUCLEOTIDE SEQUENCE [LARGE SCALE GENOMIC DNA]</scope>
    <source>
        <strain evidence="2 3">J2-2</strain>
    </source>
</reference>
<feature type="compositionally biased region" description="Low complexity" evidence="1">
    <location>
        <begin position="135"/>
        <end position="146"/>
    </location>
</feature>
<accession>A0ABS5TI63</accession>